<evidence type="ECO:0000259" key="6">
    <source>
        <dbReference type="PROSITE" id="PS50016"/>
    </source>
</evidence>
<evidence type="ECO:0000313" key="7">
    <source>
        <dbReference type="EMBL" id="CCH62168.1"/>
    </source>
</evidence>
<dbReference type="SUPFAM" id="SSF57903">
    <property type="entry name" value="FYVE/PHD zinc finger"/>
    <property type="match status" value="2"/>
</dbReference>
<evidence type="ECO:0000256" key="3">
    <source>
        <dbReference type="ARBA" id="ARBA00022833"/>
    </source>
</evidence>
<dbReference type="InterPro" id="IPR011011">
    <property type="entry name" value="Znf_FYVE_PHD"/>
</dbReference>
<dbReference type="CDD" id="cd15535">
    <property type="entry name" value="PHD1_Rco1"/>
    <property type="match status" value="1"/>
</dbReference>
<dbReference type="GO" id="GO:0032221">
    <property type="term" value="C:Rpd3S complex"/>
    <property type="evidence" value="ECO:0007669"/>
    <property type="project" value="EnsemblFungi"/>
</dbReference>
<evidence type="ECO:0000313" key="8">
    <source>
        <dbReference type="Proteomes" id="UP000002866"/>
    </source>
</evidence>
<dbReference type="EMBL" id="HE806322">
    <property type="protein sequence ID" value="CCH62168.1"/>
    <property type="molecule type" value="Genomic_DNA"/>
</dbReference>
<dbReference type="HOGENOM" id="CLU_016350_0_0_1"/>
<dbReference type="PROSITE" id="PS01359">
    <property type="entry name" value="ZF_PHD_1"/>
    <property type="match status" value="1"/>
</dbReference>
<evidence type="ECO:0000256" key="5">
    <source>
        <dbReference type="SAM" id="MobiDB-lite"/>
    </source>
</evidence>
<dbReference type="AlphaFoldDB" id="I2H716"/>
<protein>
    <recommendedName>
        <fullName evidence="6">PHD-type domain-containing protein</fullName>
    </recommendedName>
</protein>
<feature type="compositionally biased region" description="Low complexity" evidence="5">
    <location>
        <begin position="103"/>
        <end position="147"/>
    </location>
</feature>
<dbReference type="PROSITE" id="PS50016">
    <property type="entry name" value="ZF_PHD_2"/>
    <property type="match status" value="1"/>
</dbReference>
<dbReference type="PANTHER" id="PTHR47636">
    <property type="entry name" value="TRANSCRIPTIONAL REGULATORY PROTEIN RCO1"/>
    <property type="match status" value="1"/>
</dbReference>
<dbReference type="InterPro" id="IPR019786">
    <property type="entry name" value="Zinc_finger_PHD-type_CS"/>
</dbReference>
<dbReference type="OrthoDB" id="5876363at2759"/>
<dbReference type="SMART" id="SM00249">
    <property type="entry name" value="PHD"/>
    <property type="match status" value="2"/>
</dbReference>
<dbReference type="InterPro" id="IPR013083">
    <property type="entry name" value="Znf_RING/FYVE/PHD"/>
</dbReference>
<feature type="region of interest" description="Disordered" evidence="5">
    <location>
        <begin position="352"/>
        <end position="372"/>
    </location>
</feature>
<proteinExistence type="predicted"/>
<feature type="region of interest" description="Disordered" evidence="5">
    <location>
        <begin position="1"/>
        <end position="166"/>
    </location>
</feature>
<feature type="compositionally biased region" description="Acidic residues" evidence="5">
    <location>
        <begin position="361"/>
        <end position="372"/>
    </location>
</feature>
<evidence type="ECO:0000256" key="1">
    <source>
        <dbReference type="ARBA" id="ARBA00022723"/>
    </source>
</evidence>
<keyword evidence="2 4" id="KW-0863">Zinc-finger</keyword>
<dbReference type="PANTHER" id="PTHR47636:SF1">
    <property type="entry name" value="TRANSCRIPTIONAL REGULATORY PROTEIN RCO1"/>
    <property type="match status" value="1"/>
</dbReference>
<evidence type="ECO:0000256" key="4">
    <source>
        <dbReference type="PROSITE-ProRule" id="PRU00146"/>
    </source>
</evidence>
<dbReference type="InParanoid" id="I2H716"/>
<reference evidence="7 8" key="1">
    <citation type="journal article" date="2011" name="Proc. Natl. Acad. Sci. U.S.A.">
        <title>Evolutionary erosion of yeast sex chromosomes by mating-type switching accidents.</title>
        <authorList>
            <person name="Gordon J.L."/>
            <person name="Armisen D."/>
            <person name="Proux-Wera E."/>
            <person name="Oheigeartaigh S.S."/>
            <person name="Byrne K.P."/>
            <person name="Wolfe K.H."/>
        </authorList>
    </citation>
    <scope>NUCLEOTIDE SEQUENCE [LARGE SCALE GENOMIC DNA]</scope>
    <source>
        <strain evidence="8">ATCC 34711 / CBS 6284 / DSM 70876 / NBRC 10599 / NRRL Y-10934 / UCD 77-7</strain>
    </source>
</reference>
<dbReference type="InterPro" id="IPR019787">
    <property type="entry name" value="Znf_PHD-finger"/>
</dbReference>
<dbReference type="FunCoup" id="I2H716">
    <property type="interactions" value="275"/>
</dbReference>
<dbReference type="STRING" id="1071380.I2H716"/>
<feature type="domain" description="PHD-type" evidence="6">
    <location>
        <begin position="376"/>
        <end position="425"/>
    </location>
</feature>
<dbReference type="GO" id="GO:0006368">
    <property type="term" value="P:transcription elongation by RNA polymerase II"/>
    <property type="evidence" value="ECO:0007669"/>
    <property type="project" value="EnsemblFungi"/>
</dbReference>
<dbReference type="Gene3D" id="3.30.40.10">
    <property type="entry name" value="Zinc/RING finger domain, C3HC4 (zinc finger)"/>
    <property type="match status" value="2"/>
</dbReference>
<sequence length="769" mass="87508">MVKSKKLNLTTKKITPSTPSSSSSSTSYNSIELNSMQESINTSKTVAMIEDTPATRIRSRTRKNTRSTDSDSISNVTNLISNDTNSNQVQKNQTDSQKKQKSSSKTNSDRNSNSSPKPSSSSSSSSSATNSSTTINITNNGSSTNLSESDRERRPKRASSQNVDYNLKKRRIFKSPIDDEKLLKKTPKQEDHINTDEKLTDNNIQLIERNSKGRIIKINDINVTGDVKNAVTGIALSRGPPEKIKRESLWNNKKIVLPDSNNTLELKLYKTNLKTNASDDLTKESSIRQDLHPIDIHNNERLSNVKKNTTIIRINLKNNSILPSNSKSLSHPHTKTKNKELIAKEQNSKLFGKNTLNHIDSEDDNNNNSEPEIENEDFCSSCGQTGSFVCCDTCPKSFHFLCLDPPLDPDNLPEGNWSCPNCQFKQIYPNKIQARKAENNYLKQIPNQYKAFGKLLFNLKSMNTKQFELPASIKDTFKGVRTGNRGQYIDHRRKDMPTERQLFGSPYGQSITKLDTYSPDSHINGETGQFLICYKCRTTRMGTWDDYEKSSRLIIKCDYCETPWHLDCIPDIPRASLKNLGSKWRCPLHAFNDSSKRKHKRRLAKNQKTTESFQTCGYKNDGDIEIIMDEISAPMADIQNSGNMNPIPLLHENSVKLDFFNKIYKAKNVQNKNNLKIQENMIDKLLDGELRTHSDEKTVTDLNSFLYFTVSNTPQLKKHWDFKELCLASESILDDEIVPDKELQQLKYLKKILESKPKEEILQFFNLSK</sequence>
<dbReference type="Pfam" id="PF00628">
    <property type="entry name" value="PHD"/>
    <property type="match status" value="1"/>
</dbReference>
<keyword evidence="8" id="KW-1185">Reference proteome</keyword>
<feature type="compositionally biased region" description="Low complexity" evidence="5">
    <location>
        <begin position="15"/>
        <end position="27"/>
    </location>
</feature>
<dbReference type="GeneID" id="14497300"/>
<feature type="compositionally biased region" description="Polar residues" evidence="5">
    <location>
        <begin position="70"/>
        <end position="89"/>
    </location>
</feature>
<organism evidence="7 8">
    <name type="scientific">Henningerozyma blattae (strain ATCC 34711 / CBS 6284 / DSM 70876 / NBRC 10599 / NRRL Y-10934 / UCD 77-7)</name>
    <name type="common">Yeast</name>
    <name type="synonym">Tetrapisispora blattae</name>
    <dbReference type="NCBI Taxonomy" id="1071380"/>
    <lineage>
        <taxon>Eukaryota</taxon>
        <taxon>Fungi</taxon>
        <taxon>Dikarya</taxon>
        <taxon>Ascomycota</taxon>
        <taxon>Saccharomycotina</taxon>
        <taxon>Saccharomycetes</taxon>
        <taxon>Saccharomycetales</taxon>
        <taxon>Saccharomycetaceae</taxon>
        <taxon>Henningerozyma</taxon>
    </lineage>
</organism>
<dbReference type="CDD" id="cd15534">
    <property type="entry name" value="PHD2_PHF12_Rco1"/>
    <property type="match status" value="1"/>
</dbReference>
<dbReference type="Proteomes" id="UP000002866">
    <property type="component" value="Chromosome 7"/>
</dbReference>
<name>I2H716_HENB6</name>
<gene>
    <name evidence="7" type="primary">TBLA0G02280</name>
    <name evidence="7" type="ORF">TBLA_0G02280</name>
</gene>
<keyword evidence="1" id="KW-0479">Metal-binding</keyword>
<dbReference type="InterPro" id="IPR052819">
    <property type="entry name" value="Chromatin_regulatory_protein"/>
</dbReference>
<dbReference type="GO" id="GO:0045944">
    <property type="term" value="P:positive regulation of transcription by RNA polymerase II"/>
    <property type="evidence" value="ECO:0007669"/>
    <property type="project" value="EnsemblFungi"/>
</dbReference>
<dbReference type="KEGG" id="tbl:TBLA_0G02280"/>
<dbReference type="GO" id="GO:0060195">
    <property type="term" value="P:negative regulation of antisense RNA transcription"/>
    <property type="evidence" value="ECO:0007669"/>
    <property type="project" value="EnsemblFungi"/>
</dbReference>
<accession>I2H716</accession>
<dbReference type="eggNOG" id="KOG4299">
    <property type="taxonomic scope" value="Eukaryota"/>
</dbReference>
<keyword evidence="3" id="KW-0862">Zinc</keyword>
<dbReference type="InterPro" id="IPR001965">
    <property type="entry name" value="Znf_PHD"/>
</dbReference>
<dbReference type="OMA" id="CCDPPIE"/>
<dbReference type="RefSeq" id="XP_004181687.1">
    <property type="nucleotide sequence ID" value="XM_004181639.1"/>
</dbReference>
<dbReference type="GO" id="GO:0030174">
    <property type="term" value="P:regulation of DNA-templated DNA replication initiation"/>
    <property type="evidence" value="ECO:0007669"/>
    <property type="project" value="EnsemblFungi"/>
</dbReference>
<feature type="compositionally biased region" description="Polar residues" evidence="5">
    <location>
        <begin position="28"/>
        <end position="45"/>
    </location>
</feature>
<evidence type="ECO:0000256" key="2">
    <source>
        <dbReference type="ARBA" id="ARBA00022771"/>
    </source>
</evidence>
<dbReference type="GO" id="GO:0008270">
    <property type="term" value="F:zinc ion binding"/>
    <property type="evidence" value="ECO:0007669"/>
    <property type="project" value="UniProtKB-KW"/>
</dbReference>